<evidence type="ECO:0000313" key="2">
    <source>
        <dbReference type="Proteomes" id="UP000006552"/>
    </source>
</evidence>
<evidence type="ECO:0000313" key="1">
    <source>
        <dbReference type="EMBL" id="CAI10409.1"/>
    </source>
</evidence>
<sequence>MSKTFTDTERLDWLLCHTDAEFHPDNSGCSSVVFWLGASTAPLGRPGKHIAKGESQRGCIDSALEGRVERLDC</sequence>
<dbReference type="Proteomes" id="UP000006552">
    <property type="component" value="Plasmid 1"/>
</dbReference>
<dbReference type="AlphaFoldDB" id="Q5NX05"/>
<dbReference type="EMBL" id="CR555307">
    <property type="protein sequence ID" value="CAI10409.1"/>
    <property type="molecule type" value="Genomic_DNA"/>
</dbReference>
<organism evidence="1 2">
    <name type="scientific">Aromatoleum aromaticum (strain DSM 19018 / LMG 30748 / EbN1)</name>
    <name type="common">Azoarcus sp. (strain EbN1)</name>
    <dbReference type="NCBI Taxonomy" id="76114"/>
    <lineage>
        <taxon>Bacteria</taxon>
        <taxon>Pseudomonadati</taxon>
        <taxon>Pseudomonadota</taxon>
        <taxon>Betaproteobacteria</taxon>
        <taxon>Rhodocyclales</taxon>
        <taxon>Rhodocyclaceae</taxon>
        <taxon>Aromatoleum</taxon>
    </lineage>
</organism>
<keyword evidence="2" id="KW-1185">Reference proteome</keyword>
<name>Q5NX05_AROAE</name>
<reference evidence="1 2" key="1">
    <citation type="journal article" date="2005" name="Arch. Microbiol.">
        <title>The genome sequence of an anaerobic aromatic-degrading denitrifying bacterium, strain EbN1.</title>
        <authorList>
            <person name="Rabus R."/>
            <person name="Kube M."/>
            <person name="Heider J."/>
            <person name="Beck A."/>
            <person name="Heitmann K."/>
            <person name="Widdel F."/>
            <person name="Reinhardt R."/>
        </authorList>
    </citation>
    <scope>NUCLEOTIDE SEQUENCE [LARGE SCALE GENOMIC DNA]</scope>
    <source>
        <strain evidence="1 2">EbN1</strain>
        <plasmid evidence="2">Plasmid pAzo1</plasmid>
    </source>
</reference>
<keyword evidence="1" id="KW-0614">Plasmid</keyword>
<geneLocation type="plasmid" evidence="2">
    <name>pAzo1</name>
</geneLocation>
<dbReference type="KEGG" id="eba:p1B215"/>
<proteinExistence type="predicted"/>
<dbReference type="HOGENOM" id="CLU_2696502_0_0_4"/>
<gene>
    <name evidence="1" type="ORF">p1B215</name>
</gene>
<accession>Q5NX05</accession>
<protein>
    <submittedName>
        <fullName evidence="1">Uncharacterized protein</fullName>
    </submittedName>
</protein>